<dbReference type="RefSeq" id="WP_311843602.1">
    <property type="nucleotide sequence ID" value="NZ_JARQCP010000001.1"/>
</dbReference>
<name>A0AAW8UBH4_9LACT</name>
<organism evidence="2 3">
    <name type="scientific">Lactococcus lactis</name>
    <dbReference type="NCBI Taxonomy" id="1358"/>
    <lineage>
        <taxon>Bacteria</taxon>
        <taxon>Bacillati</taxon>
        <taxon>Bacillota</taxon>
        <taxon>Bacilli</taxon>
        <taxon>Lactobacillales</taxon>
        <taxon>Streptococcaceae</taxon>
        <taxon>Lactococcus</taxon>
    </lineage>
</organism>
<dbReference type="Pfam" id="PF24024">
    <property type="entry name" value="DUF7336"/>
    <property type="match status" value="1"/>
</dbReference>
<dbReference type="InterPro" id="IPR055760">
    <property type="entry name" value="DUF7336"/>
</dbReference>
<dbReference type="Proteomes" id="UP001250218">
    <property type="component" value="Unassembled WGS sequence"/>
</dbReference>
<evidence type="ECO:0000259" key="1">
    <source>
        <dbReference type="Pfam" id="PF24024"/>
    </source>
</evidence>
<accession>A0AAW8UBH4</accession>
<sequence>MRDEMKVYIVTQSWGIYSDYTEVVIGVVSSMEKAKELALNAEPVSWEDSTVEVECFELDGERKSFSKAEREAYKSTDDFYSKDRIILNELDEAGI</sequence>
<evidence type="ECO:0000313" key="2">
    <source>
        <dbReference type="EMBL" id="MDT2946055.1"/>
    </source>
</evidence>
<feature type="domain" description="DUF7336" evidence="1">
    <location>
        <begin position="5"/>
        <end position="63"/>
    </location>
</feature>
<proteinExistence type="predicted"/>
<dbReference type="AlphaFoldDB" id="A0AAW8UBH4"/>
<comment type="caution">
    <text evidence="2">The sequence shown here is derived from an EMBL/GenBank/DDBJ whole genome shotgun (WGS) entry which is preliminary data.</text>
</comment>
<gene>
    <name evidence="2" type="ORF">P7I04_08370</name>
</gene>
<evidence type="ECO:0000313" key="3">
    <source>
        <dbReference type="Proteomes" id="UP001250218"/>
    </source>
</evidence>
<protein>
    <recommendedName>
        <fullName evidence="1">DUF7336 domain-containing protein</fullName>
    </recommendedName>
</protein>
<dbReference type="EMBL" id="JARQDL010000007">
    <property type="protein sequence ID" value="MDT2946055.1"/>
    <property type="molecule type" value="Genomic_DNA"/>
</dbReference>
<reference evidence="2" key="1">
    <citation type="submission" date="2023-03" db="EMBL/GenBank/DDBJ databases">
        <authorList>
            <person name="Shen W."/>
            <person name="Cai J."/>
        </authorList>
    </citation>
    <scope>NUCLEOTIDE SEQUENCE</scope>
    <source>
        <strain evidence="2">Y37</strain>
    </source>
</reference>